<dbReference type="InterPro" id="IPR011152">
    <property type="entry name" value="Pesterase_MJ0912"/>
</dbReference>
<evidence type="ECO:0000259" key="1">
    <source>
        <dbReference type="Pfam" id="PF00149"/>
    </source>
</evidence>
<dbReference type="PANTHER" id="PTHR42850">
    <property type="entry name" value="METALLOPHOSPHOESTERASE"/>
    <property type="match status" value="1"/>
</dbReference>
<name>A0A382QXJ4_9ZZZZ</name>
<sequence length="271" mass="31156">MLYSMKLLGRFRGMASKTFAIVLDVHGNLEALKTALSVISARKDVDEVIYLGDYFSLGPAPKEVLDILTPMHDNVFVRGNHERYIIEKLWTQENPTLEGMSPDDPVVKGIVEHQKWTAEQIGDAGIDFIKNRTHISHREVFDSTLIEFSHAWYERDDKPPTMEEAKTWRNHVKKANPDIEMCIFIHGHIHVPRIDEDSDLKILCPASTGIPFDGITKGAIGFLTVGDDFNWEVHRFDYDLNATIDLLEERQPPFYKNLQNTVKYAEIRNEY</sequence>
<dbReference type="InterPro" id="IPR050126">
    <property type="entry name" value="Ap4A_hydrolase"/>
</dbReference>
<dbReference type="AlphaFoldDB" id="A0A382QXJ4"/>
<dbReference type="SUPFAM" id="SSF56300">
    <property type="entry name" value="Metallo-dependent phosphatases"/>
    <property type="match status" value="1"/>
</dbReference>
<reference evidence="2" key="1">
    <citation type="submission" date="2018-05" db="EMBL/GenBank/DDBJ databases">
        <authorList>
            <person name="Lanie J.A."/>
            <person name="Ng W.-L."/>
            <person name="Kazmierczak K.M."/>
            <person name="Andrzejewski T.M."/>
            <person name="Davidsen T.M."/>
            <person name="Wayne K.J."/>
            <person name="Tettelin H."/>
            <person name="Glass J.I."/>
            <person name="Rusch D."/>
            <person name="Podicherti R."/>
            <person name="Tsui H.-C.T."/>
            <person name="Winkler M.E."/>
        </authorList>
    </citation>
    <scope>NUCLEOTIDE SEQUENCE</scope>
</reference>
<dbReference type="GO" id="GO:0005737">
    <property type="term" value="C:cytoplasm"/>
    <property type="evidence" value="ECO:0007669"/>
    <property type="project" value="TreeGrafter"/>
</dbReference>
<dbReference type="Gene3D" id="3.60.21.10">
    <property type="match status" value="1"/>
</dbReference>
<gene>
    <name evidence="2" type="ORF">METZ01_LOCUS341905</name>
</gene>
<feature type="non-terminal residue" evidence="2">
    <location>
        <position position="271"/>
    </location>
</feature>
<organism evidence="2">
    <name type="scientific">marine metagenome</name>
    <dbReference type="NCBI Taxonomy" id="408172"/>
    <lineage>
        <taxon>unclassified sequences</taxon>
        <taxon>metagenomes</taxon>
        <taxon>ecological metagenomes</taxon>
    </lineage>
</organism>
<protein>
    <recommendedName>
        <fullName evidence="1">Calcineurin-like phosphoesterase domain-containing protein</fullName>
    </recommendedName>
</protein>
<evidence type="ECO:0000313" key="2">
    <source>
        <dbReference type="EMBL" id="SVC89051.1"/>
    </source>
</evidence>
<dbReference type="InterPro" id="IPR004843">
    <property type="entry name" value="Calcineurin-like_PHP"/>
</dbReference>
<dbReference type="Pfam" id="PF00149">
    <property type="entry name" value="Metallophos"/>
    <property type="match status" value="1"/>
</dbReference>
<dbReference type="InterPro" id="IPR029052">
    <property type="entry name" value="Metallo-depent_PP-like"/>
</dbReference>
<proteinExistence type="predicted"/>
<dbReference type="GO" id="GO:0016791">
    <property type="term" value="F:phosphatase activity"/>
    <property type="evidence" value="ECO:0007669"/>
    <property type="project" value="TreeGrafter"/>
</dbReference>
<accession>A0A382QXJ4</accession>
<dbReference type="EMBL" id="UINC01116954">
    <property type="protein sequence ID" value="SVC89051.1"/>
    <property type="molecule type" value="Genomic_DNA"/>
</dbReference>
<feature type="domain" description="Calcineurin-like phosphoesterase" evidence="1">
    <location>
        <begin position="20"/>
        <end position="192"/>
    </location>
</feature>
<dbReference type="PIRSF" id="PIRSF000883">
    <property type="entry name" value="Pesterase_MJ0912"/>
    <property type="match status" value="1"/>
</dbReference>